<feature type="transmembrane region" description="Helical" evidence="6">
    <location>
        <begin position="36"/>
        <end position="61"/>
    </location>
</feature>
<dbReference type="Proteomes" id="UP001143747">
    <property type="component" value="Unassembled WGS sequence"/>
</dbReference>
<dbReference type="PANTHER" id="PTHR33885:SF3">
    <property type="entry name" value="PHAGE SHOCK PROTEIN C"/>
    <property type="match status" value="1"/>
</dbReference>
<dbReference type="RefSeq" id="WP_274925556.1">
    <property type="nucleotide sequence ID" value="NZ_JAKELO010000002.1"/>
</dbReference>
<sequence>MQSSRHFGRSADNRMLGGVCAGIGGYLHVSPTLIRIVWVVLTIFTYFVPFILLYIILWALLPEESDPMVIDADYHIRE</sequence>
<dbReference type="PANTHER" id="PTHR33885">
    <property type="entry name" value="PHAGE SHOCK PROTEIN C"/>
    <property type="match status" value="1"/>
</dbReference>
<keyword evidence="2" id="KW-1003">Cell membrane</keyword>
<dbReference type="InterPro" id="IPR052027">
    <property type="entry name" value="PspC"/>
</dbReference>
<comment type="caution">
    <text evidence="8">The sequence shown here is derived from an EMBL/GenBank/DDBJ whole genome shotgun (WGS) entry which is preliminary data.</text>
</comment>
<comment type="subcellular location">
    <subcellularLocation>
        <location evidence="1">Cell membrane</location>
        <topology evidence="1">Single-pass membrane protein</topology>
    </subcellularLocation>
</comment>
<evidence type="ECO:0000256" key="5">
    <source>
        <dbReference type="ARBA" id="ARBA00023136"/>
    </source>
</evidence>
<dbReference type="AlphaFoldDB" id="A0A9Q4KWB5"/>
<protein>
    <submittedName>
        <fullName evidence="8">PspC domain-containing protein</fullName>
    </submittedName>
</protein>
<evidence type="ECO:0000259" key="7">
    <source>
        <dbReference type="Pfam" id="PF04024"/>
    </source>
</evidence>
<dbReference type="GO" id="GO:0005886">
    <property type="term" value="C:plasma membrane"/>
    <property type="evidence" value="ECO:0007669"/>
    <property type="project" value="UniProtKB-SubCell"/>
</dbReference>
<feature type="domain" description="Phage shock protein PspC N-terminal" evidence="7">
    <location>
        <begin position="7"/>
        <end position="64"/>
    </location>
</feature>
<evidence type="ECO:0000256" key="3">
    <source>
        <dbReference type="ARBA" id="ARBA00022692"/>
    </source>
</evidence>
<keyword evidence="9" id="KW-1185">Reference proteome</keyword>
<dbReference type="InterPro" id="IPR007168">
    <property type="entry name" value="Phageshock_PspC_N"/>
</dbReference>
<organism evidence="8 9">
    <name type="scientific">Methanogenium marinum</name>
    <dbReference type="NCBI Taxonomy" id="348610"/>
    <lineage>
        <taxon>Archaea</taxon>
        <taxon>Methanobacteriati</taxon>
        <taxon>Methanobacteriota</taxon>
        <taxon>Stenosarchaea group</taxon>
        <taxon>Methanomicrobia</taxon>
        <taxon>Methanomicrobiales</taxon>
        <taxon>Methanomicrobiaceae</taxon>
        <taxon>Methanogenium</taxon>
    </lineage>
</organism>
<keyword evidence="3 6" id="KW-0812">Transmembrane</keyword>
<reference evidence="8" key="1">
    <citation type="submission" date="2022-01" db="EMBL/GenBank/DDBJ databases">
        <title>Draft genome of Methanogenium marinum DSM 15558.</title>
        <authorList>
            <person name="Chen S.-C."/>
            <person name="You Y.-T."/>
        </authorList>
    </citation>
    <scope>NUCLEOTIDE SEQUENCE</scope>
    <source>
        <strain evidence="8">DSM 15558</strain>
    </source>
</reference>
<accession>A0A9Q4KWB5</accession>
<dbReference type="EMBL" id="JAKELO010000002">
    <property type="protein sequence ID" value="MDE4908946.1"/>
    <property type="molecule type" value="Genomic_DNA"/>
</dbReference>
<gene>
    <name evidence="8" type="ORF">L0665_10040</name>
</gene>
<keyword evidence="5 6" id="KW-0472">Membrane</keyword>
<evidence type="ECO:0000256" key="6">
    <source>
        <dbReference type="SAM" id="Phobius"/>
    </source>
</evidence>
<dbReference type="Pfam" id="PF04024">
    <property type="entry name" value="PspC"/>
    <property type="match status" value="1"/>
</dbReference>
<evidence type="ECO:0000313" key="9">
    <source>
        <dbReference type="Proteomes" id="UP001143747"/>
    </source>
</evidence>
<name>A0A9Q4KWB5_9EURY</name>
<keyword evidence="4 6" id="KW-1133">Transmembrane helix</keyword>
<evidence type="ECO:0000256" key="2">
    <source>
        <dbReference type="ARBA" id="ARBA00022475"/>
    </source>
</evidence>
<evidence type="ECO:0000313" key="8">
    <source>
        <dbReference type="EMBL" id="MDE4908946.1"/>
    </source>
</evidence>
<proteinExistence type="predicted"/>
<evidence type="ECO:0000256" key="1">
    <source>
        <dbReference type="ARBA" id="ARBA00004162"/>
    </source>
</evidence>
<evidence type="ECO:0000256" key="4">
    <source>
        <dbReference type="ARBA" id="ARBA00022989"/>
    </source>
</evidence>